<evidence type="ECO:0000313" key="1">
    <source>
        <dbReference type="EMBL" id="SIS51469.1"/>
    </source>
</evidence>
<protein>
    <submittedName>
        <fullName evidence="1">Uncharacterized protein</fullName>
    </submittedName>
</protein>
<gene>
    <name evidence="1" type="ORF">SAMN05421639_10799</name>
</gene>
<dbReference type="EMBL" id="FTNY01000007">
    <property type="protein sequence ID" value="SIS51469.1"/>
    <property type="molecule type" value="Genomic_DNA"/>
</dbReference>
<organism evidence="1 2">
    <name type="scientific">Chryseobacterium shigense</name>
    <dbReference type="NCBI Taxonomy" id="297244"/>
    <lineage>
        <taxon>Bacteria</taxon>
        <taxon>Pseudomonadati</taxon>
        <taxon>Bacteroidota</taxon>
        <taxon>Flavobacteriia</taxon>
        <taxon>Flavobacteriales</taxon>
        <taxon>Weeksellaceae</taxon>
        <taxon>Chryseobacterium group</taxon>
        <taxon>Chryseobacterium</taxon>
    </lineage>
</organism>
<keyword evidence="2" id="KW-1185">Reference proteome</keyword>
<dbReference type="AlphaFoldDB" id="A0A1N7JQ50"/>
<proteinExistence type="predicted"/>
<accession>A0A1N7JQ50</accession>
<dbReference type="OrthoDB" id="1449761at2"/>
<reference evidence="2" key="1">
    <citation type="submission" date="2017-01" db="EMBL/GenBank/DDBJ databases">
        <authorList>
            <person name="Varghese N."/>
            <person name="Submissions S."/>
        </authorList>
    </citation>
    <scope>NUCLEOTIDE SEQUENCE [LARGE SCALE GENOMIC DNA]</scope>
    <source>
        <strain evidence="2">DSM 17126</strain>
    </source>
</reference>
<evidence type="ECO:0000313" key="2">
    <source>
        <dbReference type="Proteomes" id="UP000186373"/>
    </source>
</evidence>
<dbReference type="RefSeq" id="WP_076510093.1">
    <property type="nucleotide sequence ID" value="NZ_FTNY01000007.1"/>
</dbReference>
<sequence>MMQINNENRGEHRKYTFLREERYQFQGLRNENYIEAEIRVTLTSIENEKPVFTVEMPFYKQSNKEGMYKWIGDLHQLREKIVCTLDESGKLGKIINLDEVQNKWREIKPKIILKHRNEQYREVFIRGVEELLEDGDRLAQALRFAMPYQLLFPGIHFKEFKKNQVINGYRELPNFIAAKSVPIITEESISELEDGRYQIDVKGNIDESNFAQDKVTAMIRILKNRPRVPTLLQLNYMERYLLEEWPWSEQSMCMSLAQIPGTLYREEKNILKAIAHDHPIA</sequence>
<name>A0A1N7JQ50_9FLAO</name>
<dbReference type="Proteomes" id="UP000186373">
    <property type="component" value="Unassembled WGS sequence"/>
</dbReference>